<evidence type="ECO:0000313" key="10">
    <source>
        <dbReference type="EMBL" id="OAF68456.1"/>
    </source>
</evidence>
<dbReference type="GO" id="GO:0005525">
    <property type="term" value="F:GTP binding"/>
    <property type="evidence" value="ECO:0007669"/>
    <property type="project" value="TreeGrafter"/>
</dbReference>
<evidence type="ECO:0000256" key="1">
    <source>
        <dbReference type="ARBA" id="ARBA00001052"/>
    </source>
</evidence>
<dbReference type="InterPro" id="IPR043133">
    <property type="entry name" value="GTP-CH-I_C/QueF"/>
</dbReference>
<dbReference type="GO" id="GO:0046654">
    <property type="term" value="P:tetrahydrofolate biosynthetic process"/>
    <property type="evidence" value="ECO:0007669"/>
    <property type="project" value="InterPro"/>
</dbReference>
<dbReference type="InterPro" id="IPR001474">
    <property type="entry name" value="GTP_CycHdrlase_I"/>
</dbReference>
<dbReference type="SUPFAM" id="SSF55620">
    <property type="entry name" value="Tetrahydrobiopterin biosynthesis enzymes-like"/>
    <property type="match status" value="1"/>
</dbReference>
<dbReference type="UniPathway" id="UPA00848">
    <property type="reaction ID" value="UER00151"/>
</dbReference>
<evidence type="ECO:0000313" key="11">
    <source>
        <dbReference type="Proteomes" id="UP000078046"/>
    </source>
</evidence>
<evidence type="ECO:0000259" key="9">
    <source>
        <dbReference type="Pfam" id="PF01227"/>
    </source>
</evidence>
<keyword evidence="7" id="KW-0783">Tetrahydrobiopterin biosynthesis</keyword>
<name>A0A177B2J2_9BILA</name>
<accession>A0A177B2J2</accession>
<evidence type="ECO:0000256" key="2">
    <source>
        <dbReference type="ARBA" id="ARBA00005080"/>
    </source>
</evidence>
<dbReference type="NCBIfam" id="NF006825">
    <property type="entry name" value="PRK09347.1-2"/>
    <property type="match status" value="1"/>
</dbReference>
<keyword evidence="11" id="KW-1185">Reference proteome</keyword>
<gene>
    <name evidence="10" type="ORF">A3Q56_03809</name>
</gene>
<comment type="pathway">
    <text evidence="2">Cofactor biosynthesis; 7,8-dihydroneopterin triphosphate biosynthesis; 7,8-dihydroneopterin triphosphate from GTP: step 1/1.</text>
</comment>
<reference evidence="10 11" key="1">
    <citation type="submission" date="2016-04" db="EMBL/GenBank/DDBJ databases">
        <title>The genome of Intoshia linei affirms orthonectids as highly simplified spiralians.</title>
        <authorList>
            <person name="Mikhailov K.V."/>
            <person name="Slusarev G.S."/>
            <person name="Nikitin M.A."/>
            <person name="Logacheva M.D."/>
            <person name="Penin A."/>
            <person name="Aleoshin V."/>
            <person name="Panchin Y.V."/>
        </authorList>
    </citation>
    <scope>NUCLEOTIDE SEQUENCE [LARGE SCALE GENOMIC DNA]</scope>
    <source>
        <strain evidence="10">Intl2013</strain>
        <tissue evidence="10">Whole animal</tissue>
    </source>
</reference>
<dbReference type="InterPro" id="IPR020602">
    <property type="entry name" value="GTP_CycHdrlase_I_dom"/>
</dbReference>
<dbReference type="FunFam" id="3.30.1130.10:FF:000001">
    <property type="entry name" value="GTP cyclohydrolase 1"/>
    <property type="match status" value="1"/>
</dbReference>
<dbReference type="EMBL" id="LWCA01000444">
    <property type="protein sequence ID" value="OAF68456.1"/>
    <property type="molecule type" value="Genomic_DNA"/>
</dbReference>
<evidence type="ECO:0000256" key="3">
    <source>
        <dbReference type="ARBA" id="ARBA00008085"/>
    </source>
</evidence>
<keyword evidence="6" id="KW-0378">Hydrolase</keyword>
<dbReference type="NCBIfam" id="NF006826">
    <property type="entry name" value="PRK09347.1-3"/>
    <property type="match status" value="1"/>
</dbReference>
<dbReference type="PANTHER" id="PTHR11109:SF7">
    <property type="entry name" value="GTP CYCLOHYDROLASE 1"/>
    <property type="match status" value="1"/>
</dbReference>
<protein>
    <recommendedName>
        <fullName evidence="5">GTP cyclohydrolase 1</fullName>
        <ecNumber evidence="4">3.5.4.16</ecNumber>
    </recommendedName>
    <alternativeName>
        <fullName evidence="8">GTP cyclohydrolase I</fullName>
    </alternativeName>
</protein>
<evidence type="ECO:0000256" key="4">
    <source>
        <dbReference type="ARBA" id="ARBA00012715"/>
    </source>
</evidence>
<dbReference type="OrthoDB" id="4966at2759"/>
<dbReference type="PROSITE" id="PS00859">
    <property type="entry name" value="GTP_CYCLOHYDROL_1_1"/>
    <property type="match status" value="1"/>
</dbReference>
<dbReference type="EC" id="3.5.4.16" evidence="4"/>
<dbReference type="PANTHER" id="PTHR11109">
    <property type="entry name" value="GTP CYCLOHYDROLASE I"/>
    <property type="match status" value="1"/>
</dbReference>
<evidence type="ECO:0000256" key="5">
    <source>
        <dbReference type="ARBA" id="ARBA00017272"/>
    </source>
</evidence>
<comment type="caution">
    <text evidence="10">The sequence shown here is derived from an EMBL/GenBank/DDBJ whole genome shotgun (WGS) entry which is preliminary data.</text>
</comment>
<proteinExistence type="inferred from homology"/>
<sequence>MTEKNSHEELDDKFKKTQANFMISSADVTNGNAVIANSLSANFGEHSSASSFSNSYCSFNYEPYVNPFSSLLSTLTQSQPGVKFSKDVIKHSPVRAAKAFSEMTSGYNEDLQDLMRDGVYETESESIIVVDNINMQSLCEHHLLPFYGKVTIAYLPNKKIMGLSKFERIVQIFSKRLQLQEKLINQIVACIEDIIRPRGLYINITATHMCILMRGIKNANSVTTTYLMRGLFKTNPNFLSQLMFVLYNKDKCICNSKTKNKHK</sequence>
<evidence type="ECO:0000256" key="7">
    <source>
        <dbReference type="ARBA" id="ARBA00023007"/>
    </source>
</evidence>
<comment type="similarity">
    <text evidence="3">Belongs to the GTP cyclohydrolase I family.</text>
</comment>
<dbReference type="GO" id="GO:0003934">
    <property type="term" value="F:GTP cyclohydrolase I activity"/>
    <property type="evidence" value="ECO:0007669"/>
    <property type="project" value="UniProtKB-EC"/>
</dbReference>
<dbReference type="Proteomes" id="UP000078046">
    <property type="component" value="Unassembled WGS sequence"/>
</dbReference>
<dbReference type="Pfam" id="PF01227">
    <property type="entry name" value="GTP_cyclohydroI"/>
    <property type="match status" value="1"/>
</dbReference>
<evidence type="ECO:0000256" key="8">
    <source>
        <dbReference type="ARBA" id="ARBA00030854"/>
    </source>
</evidence>
<dbReference type="NCBIfam" id="TIGR00063">
    <property type="entry name" value="folE"/>
    <property type="match status" value="1"/>
</dbReference>
<evidence type="ECO:0000256" key="6">
    <source>
        <dbReference type="ARBA" id="ARBA00022801"/>
    </source>
</evidence>
<dbReference type="InterPro" id="IPR018234">
    <property type="entry name" value="GTP_CycHdrlase_I_CS"/>
</dbReference>
<comment type="catalytic activity">
    <reaction evidence="1">
        <text>GTP + H2O = 7,8-dihydroneopterin 3'-triphosphate + formate + H(+)</text>
        <dbReference type="Rhea" id="RHEA:17473"/>
        <dbReference type="ChEBI" id="CHEBI:15377"/>
        <dbReference type="ChEBI" id="CHEBI:15378"/>
        <dbReference type="ChEBI" id="CHEBI:15740"/>
        <dbReference type="ChEBI" id="CHEBI:37565"/>
        <dbReference type="ChEBI" id="CHEBI:58462"/>
        <dbReference type="EC" id="3.5.4.16"/>
    </reaction>
</comment>
<organism evidence="10 11">
    <name type="scientific">Intoshia linei</name>
    <dbReference type="NCBI Taxonomy" id="1819745"/>
    <lineage>
        <taxon>Eukaryota</taxon>
        <taxon>Metazoa</taxon>
        <taxon>Spiralia</taxon>
        <taxon>Lophotrochozoa</taxon>
        <taxon>Mesozoa</taxon>
        <taxon>Orthonectida</taxon>
        <taxon>Rhopaluridae</taxon>
        <taxon>Intoshia</taxon>
    </lineage>
</organism>
<dbReference type="GO" id="GO:0005737">
    <property type="term" value="C:cytoplasm"/>
    <property type="evidence" value="ECO:0007669"/>
    <property type="project" value="TreeGrafter"/>
</dbReference>
<dbReference type="AlphaFoldDB" id="A0A177B2J2"/>
<dbReference type="Gene3D" id="3.30.1130.10">
    <property type="match status" value="1"/>
</dbReference>
<dbReference type="HAMAP" id="MF_00223">
    <property type="entry name" value="FolE"/>
    <property type="match status" value="1"/>
</dbReference>
<feature type="domain" description="GTP cyclohydrolase I" evidence="9">
    <location>
        <begin position="83"/>
        <end position="243"/>
    </location>
</feature>
<dbReference type="GO" id="GO:0008270">
    <property type="term" value="F:zinc ion binding"/>
    <property type="evidence" value="ECO:0007669"/>
    <property type="project" value="TreeGrafter"/>
</dbReference>
<dbReference type="GO" id="GO:0006729">
    <property type="term" value="P:tetrahydrobiopterin biosynthetic process"/>
    <property type="evidence" value="ECO:0007669"/>
    <property type="project" value="UniProtKB-KW"/>
</dbReference>